<organism evidence="1 2">
    <name type="scientific">Melia azedarach</name>
    <name type="common">Chinaberry tree</name>
    <dbReference type="NCBI Taxonomy" id="155640"/>
    <lineage>
        <taxon>Eukaryota</taxon>
        <taxon>Viridiplantae</taxon>
        <taxon>Streptophyta</taxon>
        <taxon>Embryophyta</taxon>
        <taxon>Tracheophyta</taxon>
        <taxon>Spermatophyta</taxon>
        <taxon>Magnoliopsida</taxon>
        <taxon>eudicotyledons</taxon>
        <taxon>Gunneridae</taxon>
        <taxon>Pentapetalae</taxon>
        <taxon>rosids</taxon>
        <taxon>malvids</taxon>
        <taxon>Sapindales</taxon>
        <taxon>Meliaceae</taxon>
        <taxon>Melia</taxon>
    </lineage>
</organism>
<keyword evidence="2" id="KW-1185">Reference proteome</keyword>
<comment type="caution">
    <text evidence="1">The sequence shown here is derived from an EMBL/GenBank/DDBJ whole genome shotgun (WGS) entry which is preliminary data.</text>
</comment>
<gene>
    <name evidence="1" type="ORF">OWV82_008980</name>
</gene>
<evidence type="ECO:0000313" key="2">
    <source>
        <dbReference type="Proteomes" id="UP001164539"/>
    </source>
</evidence>
<sequence>MAFKSKIKWVALFVLALSMGSLVVHLSMTKFSAMGLVQYSPMTALRHDFGLLGTQGSRNKKLWGAVKSLESLQPYANPRTNYPAPNEKSNGFIYAKVFGGFEKIRSSICDLVTISRLLNATLVIPEIQESLRSKGISYKFKSFSYLYDEEQFIASLTNDVIIVKNLPENLKAARKRNEFPTFKPKSSTSPNYYIKEVLPKLKKAQVIGLILTDGGCLQSLLPPSMSELQRLRCRVAFHALQFRAEIQILGRLMVERLRAWGQPFLAYNPGLVRETLAYHGCAELFQDVHTELIQYRRAQMIKQGILNEELSVDSHTRRENGSCPLMPEEVGLLLRAMGYPPKTIIYLAGSETFGGQRVLIPLRAMFSNLVDRTSLCSQKELSDLVGPEAYLPEDLLQPPPAKSEKQLKEEWSKAGPRPRPLPPPPDRPIYRHEKEGWYGWITETDTEPSPSVMDLRNQAHRLLWDALDFIVSVEADAFFPGFNNDGTKWPDFASLVMGQRLYESASSRTYRPDRKTLAESFNITRENMYHPKHNWTLSVKEHLNKSLDENGLIRQSLLSKPVSFLSHPLPECSCRTSSAKVPNQSKSKDGRFLYGGEDECPKWIERGQEAGSLETDGGKNDDSELPEYDSDTAELPESDDSDGKNGTTLAFDRDDEWDPND</sequence>
<reference evidence="1 2" key="1">
    <citation type="journal article" date="2023" name="Science">
        <title>Complex scaffold remodeling in plant triterpene biosynthesis.</title>
        <authorList>
            <person name="De La Pena R."/>
            <person name="Hodgson H."/>
            <person name="Liu J.C."/>
            <person name="Stephenson M.J."/>
            <person name="Martin A.C."/>
            <person name="Owen C."/>
            <person name="Harkess A."/>
            <person name="Leebens-Mack J."/>
            <person name="Jimenez L.E."/>
            <person name="Osbourn A."/>
            <person name="Sattely E.S."/>
        </authorList>
    </citation>
    <scope>NUCLEOTIDE SEQUENCE [LARGE SCALE GENOMIC DNA]</scope>
    <source>
        <strain evidence="2">cv. JPN11</strain>
        <tissue evidence="1">Leaf</tissue>
    </source>
</reference>
<accession>A0ACC1YBX7</accession>
<protein>
    <submittedName>
        <fullName evidence="1">O-fucosyltransferase family protein</fullName>
    </submittedName>
</protein>
<evidence type="ECO:0000313" key="1">
    <source>
        <dbReference type="EMBL" id="KAJ4721270.1"/>
    </source>
</evidence>
<name>A0ACC1YBX7_MELAZ</name>
<dbReference type="Proteomes" id="UP001164539">
    <property type="component" value="Chromosome 4"/>
</dbReference>
<dbReference type="EMBL" id="CM051397">
    <property type="protein sequence ID" value="KAJ4721270.1"/>
    <property type="molecule type" value="Genomic_DNA"/>
</dbReference>
<proteinExistence type="predicted"/>